<evidence type="ECO:0000313" key="2">
    <source>
        <dbReference type="Proteomes" id="UP001151760"/>
    </source>
</evidence>
<dbReference type="EMBL" id="BQNB010016402">
    <property type="protein sequence ID" value="GJT51390.1"/>
    <property type="molecule type" value="Genomic_DNA"/>
</dbReference>
<name>A0ABQ5EKE5_9ASTR</name>
<comment type="caution">
    <text evidence="1">The sequence shown here is derived from an EMBL/GenBank/DDBJ whole genome shotgun (WGS) entry which is preliminary data.</text>
</comment>
<sequence length="229" mass="25419">MMCLSWENGLGITYKFALNFPFTYLGLPINCNMSRCKGWDSIIEKFTRKLSKWKANLLSIGGRSTLITSVLGTLAWNLVLASKPKGGLGIGSLLALNLALIQKWRQRYVNNPDSLWVKLINQIHGSYQGDLISIKITECMVFGPRLRVALTLCTTRTSSLFPPSRSKSTMIEAQNSGMIFGYVIPLLNRSSLAYIGWTFTLIVRCMINGIRVGFGLGLEVSMVVSLKLS</sequence>
<gene>
    <name evidence="1" type="ORF">Tco_0977547</name>
</gene>
<dbReference type="Proteomes" id="UP001151760">
    <property type="component" value="Unassembled WGS sequence"/>
</dbReference>
<proteinExistence type="predicted"/>
<keyword evidence="2" id="KW-1185">Reference proteome</keyword>
<accession>A0ABQ5EKE5</accession>
<dbReference type="PANTHER" id="PTHR33116:SF81">
    <property type="entry name" value="RNA-DIRECTED DNA POLYMERASE"/>
    <property type="match status" value="1"/>
</dbReference>
<reference evidence="1" key="2">
    <citation type="submission" date="2022-01" db="EMBL/GenBank/DDBJ databases">
        <authorList>
            <person name="Yamashiro T."/>
            <person name="Shiraishi A."/>
            <person name="Satake H."/>
            <person name="Nakayama K."/>
        </authorList>
    </citation>
    <scope>NUCLEOTIDE SEQUENCE</scope>
</reference>
<reference evidence="1" key="1">
    <citation type="journal article" date="2022" name="Int. J. Mol. Sci.">
        <title>Draft Genome of Tanacetum Coccineum: Genomic Comparison of Closely Related Tanacetum-Family Plants.</title>
        <authorList>
            <person name="Yamashiro T."/>
            <person name="Shiraishi A."/>
            <person name="Nakayama K."/>
            <person name="Satake H."/>
        </authorList>
    </citation>
    <scope>NUCLEOTIDE SEQUENCE</scope>
</reference>
<evidence type="ECO:0000313" key="1">
    <source>
        <dbReference type="EMBL" id="GJT51390.1"/>
    </source>
</evidence>
<organism evidence="1 2">
    <name type="scientific">Tanacetum coccineum</name>
    <dbReference type="NCBI Taxonomy" id="301880"/>
    <lineage>
        <taxon>Eukaryota</taxon>
        <taxon>Viridiplantae</taxon>
        <taxon>Streptophyta</taxon>
        <taxon>Embryophyta</taxon>
        <taxon>Tracheophyta</taxon>
        <taxon>Spermatophyta</taxon>
        <taxon>Magnoliopsida</taxon>
        <taxon>eudicotyledons</taxon>
        <taxon>Gunneridae</taxon>
        <taxon>Pentapetalae</taxon>
        <taxon>asterids</taxon>
        <taxon>campanulids</taxon>
        <taxon>Asterales</taxon>
        <taxon>Asteraceae</taxon>
        <taxon>Asteroideae</taxon>
        <taxon>Anthemideae</taxon>
        <taxon>Anthemidinae</taxon>
        <taxon>Tanacetum</taxon>
    </lineage>
</organism>
<dbReference type="PANTHER" id="PTHR33116">
    <property type="entry name" value="REVERSE TRANSCRIPTASE ZINC-BINDING DOMAIN-CONTAINING PROTEIN-RELATED-RELATED"/>
    <property type="match status" value="1"/>
</dbReference>
<protein>
    <submittedName>
        <fullName evidence="1">Uncharacterized protein</fullName>
    </submittedName>
</protein>